<feature type="compositionally biased region" description="Pro residues" evidence="11">
    <location>
        <begin position="754"/>
        <end position="766"/>
    </location>
</feature>
<comment type="subcellular location">
    <subcellularLocation>
        <location evidence="1">Membrane</location>
        <topology evidence="1">Multi-pass membrane protein</topology>
    </subcellularLocation>
</comment>
<evidence type="ECO:0000313" key="13">
    <source>
        <dbReference type="EMBL" id="ELR14193.1"/>
    </source>
</evidence>
<evidence type="ECO:0000256" key="1">
    <source>
        <dbReference type="ARBA" id="ARBA00004141"/>
    </source>
</evidence>
<evidence type="ECO:0000256" key="9">
    <source>
        <dbReference type="ARBA" id="ARBA00023136"/>
    </source>
</evidence>
<dbReference type="EMBL" id="KB008068">
    <property type="protein sequence ID" value="ELR14193.1"/>
    <property type="molecule type" value="Genomic_DNA"/>
</dbReference>
<dbReference type="PANTHER" id="PTHR10027:SF10">
    <property type="entry name" value="SLOWPOKE 2, ISOFORM D"/>
    <property type="match status" value="1"/>
</dbReference>
<keyword evidence="4" id="KW-0812">Transmembrane</keyword>
<proteinExistence type="predicted"/>
<feature type="compositionally biased region" description="Pro residues" evidence="11">
    <location>
        <begin position="518"/>
        <end position="538"/>
    </location>
</feature>
<feature type="compositionally biased region" description="Low complexity" evidence="11">
    <location>
        <begin position="693"/>
        <end position="714"/>
    </location>
</feature>
<keyword evidence="14" id="KW-1185">Reference proteome</keyword>
<dbReference type="InterPro" id="IPR003148">
    <property type="entry name" value="RCK_N"/>
</dbReference>
<evidence type="ECO:0000256" key="11">
    <source>
        <dbReference type="SAM" id="MobiDB-lite"/>
    </source>
</evidence>
<keyword evidence="2" id="KW-0813">Transport</keyword>
<dbReference type="Proteomes" id="UP000011083">
    <property type="component" value="Unassembled WGS sequence"/>
</dbReference>
<keyword evidence="3" id="KW-0633">Potassium transport</keyword>
<reference evidence="13 14" key="1">
    <citation type="journal article" date="2013" name="Genome Biol.">
        <title>Genome of Acanthamoeba castellanii highlights extensive lateral gene transfer and early evolution of tyrosine kinase signaling.</title>
        <authorList>
            <person name="Clarke M."/>
            <person name="Lohan A.J."/>
            <person name="Liu B."/>
            <person name="Lagkouvardos I."/>
            <person name="Roy S."/>
            <person name="Zafar N."/>
            <person name="Bertelli C."/>
            <person name="Schilde C."/>
            <person name="Kianianmomeni A."/>
            <person name="Burglin T.R."/>
            <person name="Frech C."/>
            <person name="Turcotte B."/>
            <person name="Kopec K.O."/>
            <person name="Synnott J.M."/>
            <person name="Choo C."/>
            <person name="Paponov I."/>
            <person name="Finkler A."/>
            <person name="Soon Heng Tan C."/>
            <person name="Hutchins A.P."/>
            <person name="Weinmeier T."/>
            <person name="Rattei T."/>
            <person name="Chu J.S."/>
            <person name="Gimenez G."/>
            <person name="Irimia M."/>
            <person name="Rigden D.J."/>
            <person name="Fitzpatrick D.A."/>
            <person name="Lorenzo-Morales J."/>
            <person name="Bateman A."/>
            <person name="Chiu C.H."/>
            <person name="Tang P."/>
            <person name="Hegemann P."/>
            <person name="Fromm H."/>
            <person name="Raoult D."/>
            <person name="Greub G."/>
            <person name="Miranda-Saavedra D."/>
            <person name="Chen N."/>
            <person name="Nash P."/>
            <person name="Ginger M.L."/>
            <person name="Horn M."/>
            <person name="Schaap P."/>
            <person name="Caler L."/>
            <person name="Loftus B."/>
        </authorList>
    </citation>
    <scope>NUCLEOTIDE SEQUENCE [LARGE SCALE GENOMIC DNA]</scope>
    <source>
        <strain evidence="13 14">Neff</strain>
    </source>
</reference>
<evidence type="ECO:0000256" key="10">
    <source>
        <dbReference type="ARBA" id="ARBA00023303"/>
    </source>
</evidence>
<dbReference type="AlphaFoldDB" id="L8GN72"/>
<evidence type="ECO:0000256" key="3">
    <source>
        <dbReference type="ARBA" id="ARBA00022538"/>
    </source>
</evidence>
<evidence type="ECO:0000256" key="2">
    <source>
        <dbReference type="ARBA" id="ARBA00022448"/>
    </source>
</evidence>
<protein>
    <recommendedName>
        <fullName evidence="12">RCK N-terminal domain-containing protein</fullName>
    </recommendedName>
</protein>
<evidence type="ECO:0000256" key="7">
    <source>
        <dbReference type="ARBA" id="ARBA00022989"/>
    </source>
</evidence>
<feature type="compositionally biased region" description="Low complexity" evidence="11">
    <location>
        <begin position="767"/>
        <end position="777"/>
    </location>
</feature>
<sequence>MSAAKARAKEGLDKDLFTQIIAQNSECGGFSTVLADLLHEQALDKKSDLLAPSYAPYRQGLAQKLVEGPKLKASAGHRFSALVQPCEEWEETLMLAVHSKAGGVLLNPGPTYPVAAADAAIIVCARDKVTAAVKDIEKGITLPINSKDESGLGTAGSTGYGFHSLAAPVALRDARISGVDEVCPDGGHVLLGGNLESCGILPQLVKNLRRDYFPCRKIVLMEPTEPSEDVWQSIAAFPDVYVLLGNTTEAADLRRAGADRAHSVILLSPWNEEQKKSKKSRKGDAGVAPYTSIMKVQQVLKDELRSTREHQTINHPLHASSLMMTYDLFDYWLAKAFASKKGVLGEVAEQLVRGVVQSVPAARLQALVAAAAAAQSAQQSPTTAGPGPDAPAKPLTFGELVRWAGTKGFLPLGYYRWTGSEEGSFVHTHPARECEVADGDRIILLWPRGETPASLPLPSPAEADDDDAADRARADTSFDMDYISLPKLNGGDTVAHAPPYTPTLTPTPTPTSSSTLARPPPPLALPPSLAPPPAPQRPPAVTVADDAPPPSLPPRGDDDDDGRSEDRRLPPPPPVATSPRSAPSAAAVEVVSLAGFSPRSPPPPRRRASPSRHAPTPGDCAGAGGAQDTARTAETARAPVAAIAGSAAGAAAAASVGCTTHTSDGDGSADERRAIPAFATVRRPTTSRNRRPLTSLHRTISSSTLSRLQQQQQQDEAAATVALQTLPSPRASAPPAFVSLPPSPSPSSSSRPPVFTPPPRFTPAPALPATTTKPLTR</sequence>
<dbReference type="InterPro" id="IPR047871">
    <property type="entry name" value="K_chnl_Slo-like"/>
</dbReference>
<evidence type="ECO:0000256" key="8">
    <source>
        <dbReference type="ARBA" id="ARBA00023065"/>
    </source>
</evidence>
<evidence type="ECO:0000256" key="5">
    <source>
        <dbReference type="ARBA" id="ARBA00022826"/>
    </source>
</evidence>
<dbReference type="GO" id="GO:0016020">
    <property type="term" value="C:membrane"/>
    <property type="evidence" value="ECO:0007669"/>
    <property type="project" value="UniProtKB-SubCell"/>
</dbReference>
<gene>
    <name evidence="13" type="ORF">ACA1_025980</name>
</gene>
<feature type="compositionally biased region" description="Low complexity" evidence="11">
    <location>
        <begin position="577"/>
        <end position="598"/>
    </location>
</feature>
<feature type="compositionally biased region" description="Low complexity" evidence="11">
    <location>
        <begin position="731"/>
        <end position="753"/>
    </location>
</feature>
<name>L8GN72_ACACF</name>
<evidence type="ECO:0000256" key="4">
    <source>
        <dbReference type="ARBA" id="ARBA00022692"/>
    </source>
</evidence>
<accession>L8GN72</accession>
<keyword evidence="10" id="KW-0407">Ion channel</keyword>
<dbReference type="KEGG" id="acan:ACA1_025980"/>
<feature type="domain" description="RCK N-terminal" evidence="12">
    <location>
        <begin position="187"/>
        <end position="275"/>
    </location>
</feature>
<feature type="compositionally biased region" description="Pro residues" evidence="11">
    <location>
        <begin position="499"/>
        <end position="509"/>
    </location>
</feature>
<dbReference type="GeneID" id="14914771"/>
<evidence type="ECO:0000259" key="12">
    <source>
        <dbReference type="Pfam" id="PF22614"/>
    </source>
</evidence>
<dbReference type="GO" id="GO:0005267">
    <property type="term" value="F:potassium channel activity"/>
    <property type="evidence" value="ECO:0007669"/>
    <property type="project" value="UniProtKB-KW"/>
</dbReference>
<keyword evidence="7" id="KW-1133">Transmembrane helix</keyword>
<dbReference type="VEuPathDB" id="AmoebaDB:ACA1_025980"/>
<feature type="non-terminal residue" evidence="13">
    <location>
        <position position="1"/>
    </location>
</feature>
<feature type="region of interest" description="Disordered" evidence="11">
    <location>
        <begin position="493"/>
        <end position="777"/>
    </location>
</feature>
<organism evidence="13 14">
    <name type="scientific">Acanthamoeba castellanii (strain ATCC 30010 / Neff)</name>
    <dbReference type="NCBI Taxonomy" id="1257118"/>
    <lineage>
        <taxon>Eukaryota</taxon>
        <taxon>Amoebozoa</taxon>
        <taxon>Discosea</taxon>
        <taxon>Longamoebia</taxon>
        <taxon>Centramoebida</taxon>
        <taxon>Acanthamoebidae</taxon>
        <taxon>Acanthamoeba</taxon>
    </lineage>
</organism>
<keyword evidence="8" id="KW-0406">Ion transport</keyword>
<keyword evidence="5" id="KW-0631">Potassium channel</keyword>
<dbReference type="PANTHER" id="PTHR10027">
    <property type="entry name" value="CALCIUM-ACTIVATED POTASSIUM CHANNEL ALPHA CHAIN"/>
    <property type="match status" value="1"/>
</dbReference>
<evidence type="ECO:0000256" key="6">
    <source>
        <dbReference type="ARBA" id="ARBA00022958"/>
    </source>
</evidence>
<feature type="region of interest" description="Disordered" evidence="11">
    <location>
        <begin position="451"/>
        <end position="471"/>
    </location>
</feature>
<dbReference type="RefSeq" id="XP_004336206.1">
    <property type="nucleotide sequence ID" value="XM_004336158.1"/>
</dbReference>
<keyword evidence="6" id="KW-0630">Potassium</keyword>
<dbReference type="Pfam" id="PF22614">
    <property type="entry name" value="Slo-like_RCK"/>
    <property type="match status" value="1"/>
</dbReference>
<feature type="compositionally biased region" description="Low complexity" evidence="11">
    <location>
        <begin position="636"/>
        <end position="656"/>
    </location>
</feature>
<evidence type="ECO:0000313" key="14">
    <source>
        <dbReference type="Proteomes" id="UP000011083"/>
    </source>
</evidence>
<keyword evidence="9" id="KW-0472">Membrane</keyword>
<dbReference type="PRINTS" id="PR01217">
    <property type="entry name" value="PRICHEXTENSN"/>
</dbReference>